<dbReference type="InterPro" id="IPR017073">
    <property type="entry name" value="HGS/VPS27"/>
</dbReference>
<dbReference type="FunFam" id="3.30.40.10:FF:000105">
    <property type="entry name" value="WD repeat and FYVE domain-containing protein 2"/>
    <property type="match status" value="1"/>
</dbReference>
<feature type="domain" description="FYVE-type" evidence="12">
    <location>
        <begin position="156"/>
        <end position="197"/>
    </location>
</feature>
<dbReference type="GO" id="GO:0031901">
    <property type="term" value="C:early endosome membrane"/>
    <property type="evidence" value="ECO:0007669"/>
    <property type="project" value="UniProtKB-SubCell"/>
</dbReference>
<comment type="subcellular location">
    <subcellularLocation>
        <location evidence="8">Cytoplasm</location>
    </subcellularLocation>
    <subcellularLocation>
        <location evidence="1 8">Early endosome membrane</location>
        <topology evidence="1 8">Peripheral membrane protein</topology>
        <orientation evidence="1 8">Cytoplasmic side</orientation>
    </subcellularLocation>
    <subcellularLocation>
        <location evidence="8">Endosome</location>
        <location evidence="8">Multivesicular body membrane</location>
        <topology evidence="8">Peripheral membrane protein</topology>
    </subcellularLocation>
</comment>
<keyword evidence="8" id="KW-0653">Protein transport</keyword>
<name>A0A452G1G9_CAPHI</name>
<dbReference type="SMART" id="SM00288">
    <property type="entry name" value="VHS"/>
    <property type="match status" value="1"/>
</dbReference>
<evidence type="ECO:0000313" key="15">
    <source>
        <dbReference type="Proteomes" id="UP000291000"/>
    </source>
</evidence>
<dbReference type="OMA" id="CGHKIHA"/>
<keyword evidence="10" id="KW-0175">Coiled coil</keyword>
<dbReference type="SUPFAM" id="SSF57903">
    <property type="entry name" value="FYVE/PHD zinc finger"/>
    <property type="match status" value="1"/>
</dbReference>
<evidence type="ECO:0000256" key="1">
    <source>
        <dbReference type="ARBA" id="ARBA00004469"/>
    </source>
</evidence>
<evidence type="ECO:0000256" key="9">
    <source>
        <dbReference type="PROSITE-ProRule" id="PRU00091"/>
    </source>
</evidence>
<dbReference type="GO" id="GO:0035091">
    <property type="term" value="F:phosphatidylinositol binding"/>
    <property type="evidence" value="ECO:0007669"/>
    <property type="project" value="InterPro"/>
</dbReference>
<dbReference type="CDD" id="cd03569">
    <property type="entry name" value="VHS_Hrs"/>
    <property type="match status" value="1"/>
</dbReference>
<evidence type="ECO:0000256" key="11">
    <source>
        <dbReference type="SAM" id="MobiDB-lite"/>
    </source>
</evidence>
<evidence type="ECO:0000259" key="13">
    <source>
        <dbReference type="PROSITE" id="PS50179"/>
    </source>
</evidence>
<dbReference type="InterPro" id="IPR003903">
    <property type="entry name" value="UIM_dom"/>
</dbReference>
<dbReference type="InterPro" id="IPR011011">
    <property type="entry name" value="Znf_FYVE_PHD"/>
</dbReference>
<evidence type="ECO:0000256" key="4">
    <source>
        <dbReference type="ARBA" id="ARBA00022553"/>
    </source>
</evidence>
<feature type="coiled-coil region" evidence="10">
    <location>
        <begin position="445"/>
        <end position="528"/>
    </location>
</feature>
<keyword evidence="8" id="KW-0967">Endosome</keyword>
<dbReference type="InterPro" id="IPR017455">
    <property type="entry name" value="Znf_FYVE-rel"/>
</dbReference>
<dbReference type="GO" id="GO:0031623">
    <property type="term" value="P:receptor internalization"/>
    <property type="evidence" value="ECO:0007669"/>
    <property type="project" value="TreeGrafter"/>
</dbReference>
<dbReference type="PANTHER" id="PTHR46275">
    <property type="entry name" value="HEPATOCYTE GROWTH FACTOR-REGULATED TYROSINE KINASE SUBSTRATE"/>
    <property type="match status" value="1"/>
</dbReference>
<keyword evidence="8" id="KW-0472">Membrane</keyword>
<dbReference type="GO" id="GO:0019904">
    <property type="term" value="F:protein domain specific binding"/>
    <property type="evidence" value="ECO:0007669"/>
    <property type="project" value="UniProtKB-UniRule"/>
</dbReference>
<reference evidence="14 15" key="1">
    <citation type="submission" date="2016-04" db="EMBL/GenBank/DDBJ databases">
        <title>Polished mammalian reference genomes with single-molecule sequencing and chromosome conformation capture applied to the Capra hircus genome.</title>
        <authorList>
            <person name="Bickhart D.M."/>
            <person name="Koren S."/>
            <person name="Rosen B."/>
            <person name="Hastie A."/>
            <person name="Liachko I."/>
            <person name="Sullivan S.T."/>
            <person name="Burton J."/>
            <person name="Sayre B.L."/>
            <person name="Huson H.J."/>
            <person name="Lee J."/>
            <person name="Lam E."/>
            <person name="Kelley C.M."/>
            <person name="Hutchison J.L."/>
            <person name="Zhou Y."/>
            <person name="Sun J."/>
            <person name="Crisa A."/>
            <person name="Schwartz J.C."/>
            <person name="Hammond J.A."/>
            <person name="Schroeder S.G."/>
            <person name="Liu G.E."/>
            <person name="Dunham M."/>
            <person name="Shendure J."/>
            <person name="Sonstegard T.S."/>
            <person name="Phillippy A.M."/>
            <person name="Van Tassell C.P."/>
            <person name="Smith T.P."/>
        </authorList>
    </citation>
    <scope>NUCLEOTIDE SEQUENCE [LARGE SCALE GENOMIC DNA]</scope>
</reference>
<feature type="compositionally biased region" description="Low complexity" evidence="11">
    <location>
        <begin position="269"/>
        <end position="288"/>
    </location>
</feature>
<organism evidence="14 15">
    <name type="scientific">Capra hircus</name>
    <name type="common">Goat</name>
    <dbReference type="NCBI Taxonomy" id="9925"/>
    <lineage>
        <taxon>Eukaryota</taxon>
        <taxon>Metazoa</taxon>
        <taxon>Chordata</taxon>
        <taxon>Craniata</taxon>
        <taxon>Vertebrata</taxon>
        <taxon>Euteleostomi</taxon>
        <taxon>Mammalia</taxon>
        <taxon>Eutheria</taxon>
        <taxon>Laurasiatheria</taxon>
        <taxon>Artiodactyla</taxon>
        <taxon>Ruminantia</taxon>
        <taxon>Pecora</taxon>
        <taxon>Bovidae</taxon>
        <taxon>Caprinae</taxon>
        <taxon>Capra</taxon>
    </lineage>
</organism>
<keyword evidence="4" id="KW-0597">Phosphoprotein</keyword>
<feature type="region of interest" description="Disordered" evidence="11">
    <location>
        <begin position="689"/>
        <end position="754"/>
    </location>
</feature>
<dbReference type="GO" id="GO:0015031">
    <property type="term" value="P:protein transport"/>
    <property type="evidence" value="ECO:0007669"/>
    <property type="project" value="UniProtKB-KW"/>
</dbReference>
<feature type="region of interest" description="Disordered" evidence="11">
    <location>
        <begin position="619"/>
        <end position="675"/>
    </location>
</feature>
<proteinExistence type="predicted"/>
<dbReference type="PROSITE" id="PS50178">
    <property type="entry name" value="ZF_FYVE"/>
    <property type="match status" value="1"/>
</dbReference>
<sequence>MGRGSGTFERLLDKATSQLLLETDWESILQICDLIRQGDTQAKYAVSSIKKKVNDKNPHVALYALEVMESVVKNCGQTVHDEVANKQTMEELKELLKRQVEVNVRNKILYLIQAWAHAFRNEPKYKVVQDTYQIMKVEGHVFPEFKESDAMFAAERHHCRACGQIFCGKCSSKYSTIPKFGIEKEVRVCEPCYEQLNKKAEGKAASTTELPPEYLTSPLSQQSQLPPKRDETALQEEEELQLALALSQSEAEEKERMRQKSAYTAYPKAEPTPVASSAPPASSLYSSPVNSSAPLAEDIDPELARYLNRNYWEKKQEEARKSPTPSAPVPLTEPTAQPAEGHAIPANVETSLAETDPQAVTAAGAAFSEQYQNGESEESHAQFLKALQNAVTTFVNRMKSNHVRGRSITNDSAVLSLFQSINTMHPQLLELLNQLDERRLYYEGLQDKLAQIRDARGALSALREEHREKLRRAAEEAERQRQIQLAQKLEIMRQKKQEYLEVQRQLAIQRLQEQEKERQMRLEQQKQTIQMRAQMPAFSLPYAQLQAVPTAGGVLYQPSGPASFAGTFSPAGSVEGSPMHTMYMSQPAPAASGPYPSMPAAAADPSMVSAYMYPAGAAGAQAAPQGPTGPPTSPAYSSYQPTPTQGYQNVASQAPQSLPAISQPPQSGTMGYMGSQSVSMGYQPYSMQNLMPTLPGQDAPLPPPQQPYISGQQPVYQQMAPSSGPPQQQPPVAQQPPAQGPPAQGSEAQLISFD</sequence>
<dbReference type="Pfam" id="PF12210">
    <property type="entry name" value="Hrs_helical"/>
    <property type="match status" value="1"/>
</dbReference>
<dbReference type="InterPro" id="IPR008942">
    <property type="entry name" value="ENTH_VHS"/>
</dbReference>
<keyword evidence="7" id="KW-0862">Zinc</keyword>
<dbReference type="Proteomes" id="UP000291000">
    <property type="component" value="Chromosome 19"/>
</dbReference>
<accession>A0A452G1G9</accession>
<evidence type="ECO:0000256" key="7">
    <source>
        <dbReference type="ARBA" id="ARBA00022833"/>
    </source>
</evidence>
<dbReference type="Gene3D" id="3.30.40.10">
    <property type="entry name" value="Zinc/RING finger domain, C3HC4 (zinc finger)"/>
    <property type="match status" value="1"/>
</dbReference>
<evidence type="ECO:0000256" key="3">
    <source>
        <dbReference type="ARBA" id="ARBA00022490"/>
    </source>
</evidence>
<evidence type="ECO:0000256" key="8">
    <source>
        <dbReference type="PIRNR" id="PIRNR036956"/>
    </source>
</evidence>
<dbReference type="Gene3D" id="1.20.5.1940">
    <property type="match status" value="1"/>
</dbReference>
<dbReference type="GeneTree" id="ENSGT00940000158297"/>
<gene>
    <name evidence="14" type="primary">HGS</name>
</gene>
<evidence type="ECO:0000256" key="10">
    <source>
        <dbReference type="SAM" id="Coils"/>
    </source>
</evidence>
<dbReference type="PROSITE" id="PS50330">
    <property type="entry name" value="UIM"/>
    <property type="match status" value="1"/>
</dbReference>
<dbReference type="PIRSF" id="PIRSF036956">
    <property type="entry name" value="Hrs_Vps27"/>
    <property type="match status" value="1"/>
</dbReference>
<dbReference type="Ensembl" id="ENSCHIT00000038444.1">
    <property type="protein sequence ID" value="ENSCHIP00000030572.1"/>
    <property type="gene ID" value="ENSCHIG00000025208.1"/>
</dbReference>
<comment type="function">
    <text evidence="8">Involved in intracellular signal transduction mediated by cytokines and growth factors. When associated with STAM, it suppresses DNA signaling upon stimulation by IL-2 and GM-CSF. Could be a direct effector of PI3-kinase in vesicular pathway via early endosomes and may regulate trafficking to early and late endosomes by recruiting clathrin. May concentrate ubiquitinated receptors within clathrin-coated regions. Involved in down-regulation of receptor tyrosine kinase via multivesicular body (MVBs) when complexed with STAM (ESCRT-0 complex). The ESCRT-0 complex binds ubiquitin and acts as sorting machinery that recognizes ubiquitinated receptors and transfers them to further sequential lysosomal sorting/trafficking processes. May contribute to the efficient recruitment of SMADs to the activin receptor complex. Involved in receptor recycling via its association with the CART complex, a multiprotein complex required for efficient transferrin receptor recycling but not for EGFR degradation.</text>
</comment>
<evidence type="ECO:0000259" key="12">
    <source>
        <dbReference type="PROSITE" id="PS50178"/>
    </source>
</evidence>
<protein>
    <recommendedName>
        <fullName evidence="2 8">Hepatocyte growth factor-regulated tyrosine kinase substrate</fullName>
    </recommendedName>
</protein>
<dbReference type="Pfam" id="PF00790">
    <property type="entry name" value="VHS"/>
    <property type="match status" value="1"/>
</dbReference>
<dbReference type="CDD" id="cd21387">
    <property type="entry name" value="GAT_Hrs"/>
    <property type="match status" value="1"/>
</dbReference>
<keyword evidence="5" id="KW-0479">Metal-binding</keyword>
<dbReference type="PANTHER" id="PTHR46275:SF1">
    <property type="entry name" value="HEPATOCYTE GROWTH FACTOR-REGULATED TYROSINE KINASE SUBSTRATE"/>
    <property type="match status" value="1"/>
</dbReference>
<dbReference type="GO" id="GO:0032456">
    <property type="term" value="P:endocytic recycling"/>
    <property type="evidence" value="ECO:0007669"/>
    <property type="project" value="TreeGrafter"/>
</dbReference>
<evidence type="ECO:0000256" key="2">
    <source>
        <dbReference type="ARBA" id="ARBA00015450"/>
    </source>
</evidence>
<dbReference type="InterPro" id="IPR013083">
    <property type="entry name" value="Znf_RING/FYVE/PHD"/>
</dbReference>
<dbReference type="FunFam" id="1.25.40.90:FF:000014">
    <property type="entry name" value="Hepatocyte growth factor-regulated tyrosine kinase substrate"/>
    <property type="match status" value="1"/>
</dbReference>
<evidence type="ECO:0000313" key="14">
    <source>
        <dbReference type="Ensembl" id="ENSCHIP00000030572.1"/>
    </source>
</evidence>
<feature type="compositionally biased region" description="Polar residues" evidence="11">
    <location>
        <begin position="636"/>
        <end position="675"/>
    </location>
</feature>
<keyword evidence="6 9" id="KW-0863">Zinc-finger</keyword>
<dbReference type="InterPro" id="IPR000306">
    <property type="entry name" value="Znf_FYVE"/>
</dbReference>
<feature type="region of interest" description="Disordered" evidence="11">
    <location>
        <begin position="200"/>
        <end position="296"/>
    </location>
</feature>
<reference evidence="14" key="2">
    <citation type="submission" date="2025-08" db="UniProtKB">
        <authorList>
            <consortium name="Ensembl"/>
        </authorList>
    </citation>
    <scope>IDENTIFICATION</scope>
</reference>
<dbReference type="GO" id="GO:0008270">
    <property type="term" value="F:zinc ion binding"/>
    <property type="evidence" value="ECO:0007669"/>
    <property type="project" value="UniProtKB-KW"/>
</dbReference>
<keyword evidence="15" id="KW-1185">Reference proteome</keyword>
<dbReference type="GO" id="GO:0032585">
    <property type="term" value="C:multivesicular body membrane"/>
    <property type="evidence" value="ECO:0007669"/>
    <property type="project" value="UniProtKB-SubCell"/>
</dbReference>
<dbReference type="AlphaFoldDB" id="A0A452G1G9"/>
<dbReference type="SMART" id="SM00064">
    <property type="entry name" value="FYVE"/>
    <property type="match status" value="1"/>
</dbReference>
<dbReference type="PROSITE" id="PS50179">
    <property type="entry name" value="VHS"/>
    <property type="match status" value="1"/>
</dbReference>
<feature type="compositionally biased region" description="Polar residues" evidence="11">
    <location>
        <begin position="707"/>
        <end position="716"/>
    </location>
</feature>
<dbReference type="InterPro" id="IPR002014">
    <property type="entry name" value="VHS_dom"/>
</dbReference>
<dbReference type="SUPFAM" id="SSF48464">
    <property type="entry name" value="ENTH/VHS domain"/>
    <property type="match status" value="1"/>
</dbReference>
<dbReference type="GO" id="GO:0043130">
    <property type="term" value="F:ubiquitin binding"/>
    <property type="evidence" value="ECO:0007669"/>
    <property type="project" value="InterPro"/>
</dbReference>
<dbReference type="EMBL" id="LWLT01000022">
    <property type="status" value="NOT_ANNOTATED_CDS"/>
    <property type="molecule type" value="Genomic_DNA"/>
</dbReference>
<dbReference type="FunFam" id="1.20.5.1940:FF:000003">
    <property type="entry name" value="Hepatocyte growth factor-regulated tyrosine kinase substrate"/>
    <property type="match status" value="1"/>
</dbReference>
<feature type="region of interest" description="Disordered" evidence="11">
    <location>
        <begin position="315"/>
        <end position="338"/>
    </location>
</feature>
<reference evidence="14" key="3">
    <citation type="submission" date="2025-09" db="UniProtKB">
        <authorList>
            <consortium name="Ensembl"/>
        </authorList>
    </citation>
    <scope>IDENTIFICATION</scope>
</reference>
<dbReference type="Pfam" id="PF01363">
    <property type="entry name" value="FYVE"/>
    <property type="match status" value="1"/>
</dbReference>
<feature type="compositionally biased region" description="Low complexity" evidence="11">
    <location>
        <begin position="730"/>
        <end position="754"/>
    </location>
</feature>
<evidence type="ECO:0000256" key="5">
    <source>
        <dbReference type="ARBA" id="ARBA00022723"/>
    </source>
</evidence>
<dbReference type="Gene3D" id="1.25.40.90">
    <property type="match status" value="1"/>
</dbReference>
<dbReference type="InterPro" id="IPR024641">
    <property type="entry name" value="HRS_helical"/>
</dbReference>
<evidence type="ECO:0000256" key="6">
    <source>
        <dbReference type="ARBA" id="ARBA00022771"/>
    </source>
</evidence>
<keyword evidence="3 8" id="KW-0963">Cytoplasm</keyword>
<feature type="domain" description="VHS" evidence="13">
    <location>
        <begin position="15"/>
        <end position="143"/>
    </location>
</feature>
<dbReference type="Bgee" id="ENSCHIG00000025208">
    <property type="expression patterns" value="Expressed in rumen and 17 other cell types or tissues"/>
</dbReference>
<keyword evidence="8" id="KW-0813">Transport</keyword>